<accession>A0A2A5WVY6</accession>
<proteinExistence type="predicted"/>
<dbReference type="SUPFAM" id="SSF53448">
    <property type="entry name" value="Nucleotide-diphospho-sugar transferases"/>
    <property type="match status" value="1"/>
</dbReference>
<keyword evidence="1" id="KW-0282">Flagellum</keyword>
<sequence length="207" mass="22619">MNDSDQRIIIFCKQPYPGQVKTRLAQQIGDVEAANVALAMARRTIRACIDADVAEVDVWQTPDLDDIFAVPGVAKVHLQCDGDLGQRMAYAIAESLKESAAVVLLGTDCPGIDAGYAKRAFDDLAHLDVVIGPAEDGGFGLIGMTRSADAVALFNQITWSTPGVYQAVCERLARANCRWGRLALLWDIDRPFDLARYQVSYDQISQD</sequence>
<keyword evidence="1" id="KW-0966">Cell projection</keyword>
<dbReference type="Proteomes" id="UP000219327">
    <property type="component" value="Unassembled WGS sequence"/>
</dbReference>
<protein>
    <submittedName>
        <fullName evidence="1">Flagellar biosynthesis protein FlgB</fullName>
    </submittedName>
</protein>
<reference evidence="1 2" key="1">
    <citation type="submission" date="2017-08" db="EMBL/GenBank/DDBJ databases">
        <title>Fine stratification of microbial communities through a metagenomic profile of the photic zone.</title>
        <authorList>
            <person name="Haro-Moreno J.M."/>
            <person name="Lopez-Perez M."/>
            <person name="De La Torre J."/>
            <person name="Picazo A."/>
            <person name="Camacho A."/>
            <person name="Rodriguez-Valera F."/>
        </authorList>
    </citation>
    <scope>NUCLEOTIDE SEQUENCE [LARGE SCALE GENOMIC DNA]</scope>
    <source>
        <strain evidence="1">MED-G24</strain>
    </source>
</reference>
<dbReference type="InterPro" id="IPR029044">
    <property type="entry name" value="Nucleotide-diphossugar_trans"/>
</dbReference>
<dbReference type="NCBIfam" id="TIGR04282">
    <property type="entry name" value="glyco_like_cofC"/>
    <property type="match status" value="1"/>
</dbReference>
<comment type="caution">
    <text evidence="1">The sequence shown here is derived from an EMBL/GenBank/DDBJ whole genome shotgun (WGS) entry which is preliminary data.</text>
</comment>
<evidence type="ECO:0000313" key="1">
    <source>
        <dbReference type="EMBL" id="PDH40591.1"/>
    </source>
</evidence>
<gene>
    <name evidence="1" type="ORF">CNE99_03255</name>
</gene>
<dbReference type="EMBL" id="NTKD01000010">
    <property type="protein sequence ID" value="PDH40591.1"/>
    <property type="molecule type" value="Genomic_DNA"/>
</dbReference>
<dbReference type="Gene3D" id="3.90.550.10">
    <property type="entry name" value="Spore Coat Polysaccharide Biosynthesis Protein SpsA, Chain A"/>
    <property type="match status" value="1"/>
</dbReference>
<evidence type="ECO:0000313" key="2">
    <source>
        <dbReference type="Proteomes" id="UP000219327"/>
    </source>
</evidence>
<dbReference type="InterPro" id="IPR018641">
    <property type="entry name" value="Trfase_1_rSAM/seldom-assoc"/>
</dbReference>
<dbReference type="Pfam" id="PF09837">
    <property type="entry name" value="DUF2064"/>
    <property type="match status" value="1"/>
</dbReference>
<name>A0A2A5WVY6_9GAMM</name>
<dbReference type="AlphaFoldDB" id="A0A2A5WVY6"/>
<keyword evidence="1" id="KW-0969">Cilium</keyword>
<dbReference type="PANTHER" id="PTHR36529">
    <property type="entry name" value="SLL1095 PROTEIN"/>
    <property type="match status" value="1"/>
</dbReference>
<dbReference type="PANTHER" id="PTHR36529:SF1">
    <property type="entry name" value="GLYCOSYLTRANSFERASE"/>
    <property type="match status" value="1"/>
</dbReference>
<organism evidence="1 2">
    <name type="scientific">OM182 bacterium MED-G24</name>
    <dbReference type="NCBI Taxonomy" id="1986255"/>
    <lineage>
        <taxon>Bacteria</taxon>
        <taxon>Pseudomonadati</taxon>
        <taxon>Pseudomonadota</taxon>
        <taxon>Gammaproteobacteria</taxon>
        <taxon>OMG group</taxon>
        <taxon>OM182 clade</taxon>
    </lineage>
</organism>